<evidence type="ECO:0000313" key="5">
    <source>
        <dbReference type="Proteomes" id="UP001183202"/>
    </source>
</evidence>
<keyword evidence="1" id="KW-0723">Serine/threonine-protein kinase</keyword>
<evidence type="ECO:0000259" key="3">
    <source>
        <dbReference type="Pfam" id="PF13581"/>
    </source>
</evidence>
<dbReference type="CDD" id="cd16936">
    <property type="entry name" value="HATPase_RsbW-like"/>
    <property type="match status" value="1"/>
</dbReference>
<evidence type="ECO:0000313" key="4">
    <source>
        <dbReference type="EMBL" id="MDT0353216.1"/>
    </source>
</evidence>
<keyword evidence="4" id="KW-0808">Transferase</keyword>
<dbReference type="SUPFAM" id="SSF55874">
    <property type="entry name" value="ATPase domain of HSP90 chaperone/DNA topoisomerase II/histidine kinase"/>
    <property type="match status" value="1"/>
</dbReference>
<evidence type="ECO:0000256" key="2">
    <source>
        <dbReference type="SAM" id="MobiDB-lite"/>
    </source>
</evidence>
<accession>A0ABU2NGY7</accession>
<dbReference type="GO" id="GO:0004673">
    <property type="term" value="F:protein histidine kinase activity"/>
    <property type="evidence" value="ECO:0007669"/>
    <property type="project" value="UniProtKB-EC"/>
</dbReference>
<name>A0ABU2NGY7_9PSEU</name>
<dbReference type="InterPro" id="IPR050267">
    <property type="entry name" value="Anti-sigma-factor_SerPK"/>
</dbReference>
<reference evidence="5" key="1">
    <citation type="submission" date="2023-07" db="EMBL/GenBank/DDBJ databases">
        <title>30 novel species of actinomycetes from the DSMZ collection.</title>
        <authorList>
            <person name="Nouioui I."/>
        </authorList>
    </citation>
    <scope>NUCLEOTIDE SEQUENCE [LARGE SCALE GENOMIC DNA]</scope>
    <source>
        <strain evidence="5">DSM 45834</strain>
    </source>
</reference>
<keyword evidence="4" id="KW-0547">Nucleotide-binding</keyword>
<evidence type="ECO:0000256" key="1">
    <source>
        <dbReference type="ARBA" id="ARBA00022527"/>
    </source>
</evidence>
<gene>
    <name evidence="4" type="ORF">RM445_27255</name>
</gene>
<dbReference type="Pfam" id="PF13581">
    <property type="entry name" value="HATPase_c_2"/>
    <property type="match status" value="1"/>
</dbReference>
<dbReference type="GO" id="GO:0005524">
    <property type="term" value="F:ATP binding"/>
    <property type="evidence" value="ECO:0007669"/>
    <property type="project" value="UniProtKB-KW"/>
</dbReference>
<keyword evidence="5" id="KW-1185">Reference proteome</keyword>
<dbReference type="EC" id="2.7.13.3" evidence="4"/>
<dbReference type="PANTHER" id="PTHR35526">
    <property type="entry name" value="ANTI-SIGMA-F FACTOR RSBW-RELATED"/>
    <property type="match status" value="1"/>
</dbReference>
<proteinExistence type="predicted"/>
<feature type="domain" description="Histidine kinase/HSP90-like ATPase" evidence="3">
    <location>
        <begin position="46"/>
        <end position="158"/>
    </location>
</feature>
<organism evidence="4 5">
    <name type="scientific">Pseudonocardia charpentierae</name>
    <dbReference type="NCBI Taxonomy" id="3075545"/>
    <lineage>
        <taxon>Bacteria</taxon>
        <taxon>Bacillati</taxon>
        <taxon>Actinomycetota</taxon>
        <taxon>Actinomycetes</taxon>
        <taxon>Pseudonocardiales</taxon>
        <taxon>Pseudonocardiaceae</taxon>
        <taxon>Pseudonocardia</taxon>
    </lineage>
</organism>
<keyword evidence="4" id="KW-0067">ATP-binding</keyword>
<dbReference type="Proteomes" id="UP001183202">
    <property type="component" value="Unassembled WGS sequence"/>
</dbReference>
<comment type="caution">
    <text evidence="4">The sequence shown here is derived from an EMBL/GenBank/DDBJ whole genome shotgun (WGS) entry which is preliminary data.</text>
</comment>
<sequence length="167" mass="18017">MAISGDDWRRLPDPDPPDSPSSETSPPWGGEPLDDIRPPLNADGLATPQDAARLRHELAAWLALDVPDEPLEDLVLATYEAIANAAEHAYVDHSDAAGPIHLHARRTSDCVIITVTDEGEWRIPTGQGFRSRGLALMHLLVPDVHIGPTHTGTAVHLRMCIPTNGLA</sequence>
<protein>
    <submittedName>
        <fullName evidence="4">ATP-binding protein</fullName>
        <ecNumber evidence="4">2.7.13.3</ecNumber>
    </submittedName>
</protein>
<feature type="compositionally biased region" description="Basic and acidic residues" evidence="2">
    <location>
        <begin position="1"/>
        <end position="13"/>
    </location>
</feature>
<dbReference type="EMBL" id="JAVREJ010000028">
    <property type="protein sequence ID" value="MDT0353216.1"/>
    <property type="molecule type" value="Genomic_DNA"/>
</dbReference>
<dbReference type="PANTHER" id="PTHR35526:SF3">
    <property type="entry name" value="ANTI-SIGMA-F FACTOR RSBW"/>
    <property type="match status" value="1"/>
</dbReference>
<dbReference type="InterPro" id="IPR003594">
    <property type="entry name" value="HATPase_dom"/>
</dbReference>
<keyword evidence="1" id="KW-0418">Kinase</keyword>
<dbReference type="RefSeq" id="WP_311559732.1">
    <property type="nucleotide sequence ID" value="NZ_JAVREJ010000028.1"/>
</dbReference>
<feature type="region of interest" description="Disordered" evidence="2">
    <location>
        <begin position="1"/>
        <end position="46"/>
    </location>
</feature>
<dbReference type="Gene3D" id="3.30.565.10">
    <property type="entry name" value="Histidine kinase-like ATPase, C-terminal domain"/>
    <property type="match status" value="1"/>
</dbReference>
<dbReference type="InterPro" id="IPR036890">
    <property type="entry name" value="HATPase_C_sf"/>
</dbReference>